<dbReference type="PROSITE" id="PS50850">
    <property type="entry name" value="MFS"/>
    <property type="match status" value="1"/>
</dbReference>
<dbReference type="GO" id="GO:0005886">
    <property type="term" value="C:plasma membrane"/>
    <property type="evidence" value="ECO:0007669"/>
    <property type="project" value="UniProtKB-SubCell"/>
</dbReference>
<dbReference type="Proteomes" id="UP000216300">
    <property type="component" value="Unassembled WGS sequence"/>
</dbReference>
<dbReference type="InterPro" id="IPR011701">
    <property type="entry name" value="MFS"/>
</dbReference>
<evidence type="ECO:0000256" key="1">
    <source>
        <dbReference type="ARBA" id="ARBA00004651"/>
    </source>
</evidence>
<evidence type="ECO:0000256" key="3">
    <source>
        <dbReference type="ARBA" id="ARBA00022475"/>
    </source>
</evidence>
<evidence type="ECO:0000259" key="8">
    <source>
        <dbReference type="PROSITE" id="PS50850"/>
    </source>
</evidence>
<accession>A0A255ELV1</accession>
<dbReference type="PROSITE" id="PS00216">
    <property type="entry name" value="SUGAR_TRANSPORT_1"/>
    <property type="match status" value="1"/>
</dbReference>
<evidence type="ECO:0000256" key="2">
    <source>
        <dbReference type="ARBA" id="ARBA00022448"/>
    </source>
</evidence>
<feature type="transmembrane region" description="Helical" evidence="7">
    <location>
        <begin position="7"/>
        <end position="29"/>
    </location>
</feature>
<dbReference type="RefSeq" id="WP_094452182.1">
    <property type="nucleotide sequence ID" value="NZ_NMVJ01000001.1"/>
</dbReference>
<dbReference type="AlphaFoldDB" id="A0A255ELV1"/>
<dbReference type="InterPro" id="IPR020846">
    <property type="entry name" value="MFS_dom"/>
</dbReference>
<feature type="transmembrane region" description="Helical" evidence="7">
    <location>
        <begin position="227"/>
        <end position="244"/>
    </location>
</feature>
<reference evidence="9 10" key="1">
    <citation type="submission" date="2017-07" db="EMBL/GenBank/DDBJ databases">
        <title>Draft whole genome sequences of clinical Proprionibacteriaceae strains.</title>
        <authorList>
            <person name="Bernier A.-M."/>
            <person name="Bernard K."/>
            <person name="Domingo M.-C."/>
        </authorList>
    </citation>
    <scope>NUCLEOTIDE SEQUENCE [LARGE SCALE GENOMIC DNA]</scope>
    <source>
        <strain evidence="9 10">NML 150081</strain>
    </source>
</reference>
<evidence type="ECO:0000256" key="5">
    <source>
        <dbReference type="ARBA" id="ARBA00022989"/>
    </source>
</evidence>
<feature type="transmembrane region" description="Helical" evidence="7">
    <location>
        <begin position="200"/>
        <end position="221"/>
    </location>
</feature>
<dbReference type="SUPFAM" id="SSF103473">
    <property type="entry name" value="MFS general substrate transporter"/>
    <property type="match status" value="1"/>
</dbReference>
<dbReference type="Pfam" id="PF07690">
    <property type="entry name" value="MFS_1"/>
    <property type="match status" value="1"/>
</dbReference>
<evidence type="ECO:0000256" key="4">
    <source>
        <dbReference type="ARBA" id="ARBA00022692"/>
    </source>
</evidence>
<dbReference type="EMBL" id="NMVJ01000001">
    <property type="protein sequence ID" value="OYN92190.1"/>
    <property type="molecule type" value="Genomic_DNA"/>
</dbReference>
<dbReference type="InterPro" id="IPR005829">
    <property type="entry name" value="Sugar_transporter_CS"/>
</dbReference>
<proteinExistence type="predicted"/>
<feature type="transmembrane region" description="Helical" evidence="7">
    <location>
        <begin position="100"/>
        <end position="123"/>
    </location>
</feature>
<evidence type="ECO:0000256" key="6">
    <source>
        <dbReference type="ARBA" id="ARBA00023136"/>
    </source>
</evidence>
<gene>
    <name evidence="9" type="ORF">CGZ91_01385</name>
</gene>
<comment type="caution">
    <text evidence="9">The sequence shown here is derived from an EMBL/GenBank/DDBJ whole genome shotgun (WGS) entry which is preliminary data.</text>
</comment>
<feature type="transmembrane region" description="Helical" evidence="7">
    <location>
        <begin position="130"/>
        <end position="150"/>
    </location>
</feature>
<sequence length="276" mass="30056">MAVAAALLAWGWRTIFWSSILVTILAMIVRSHLHESPVFTELKKAVDVEDRAPLAEVWQTGRGTVLRVMGGFVGASTQSYMYQVFMASYLVNVLMMEDDFVPPVLLAGSLAAAVSAFVSGWVADKIGRRPWLLVLAAILTVTPFLVFPMINTTSKVLIAAVIIFGYIFAAQGITAPQMSYFSEQFGSRYRYAGVTLGREFGSVLGGGFAPLIGSGLLALFSNSWVPVAIYMGLMMAISFVATWLSPETRNRDLTVETNAVPGEALVERNGSWHRDS</sequence>
<dbReference type="OrthoDB" id="9066401at2"/>
<keyword evidence="6 7" id="KW-0472">Membrane</keyword>
<name>A0A255ELV1_9ACTN</name>
<feature type="domain" description="Major facilitator superfamily (MFS) profile" evidence="8">
    <location>
        <begin position="1"/>
        <end position="249"/>
    </location>
</feature>
<dbReference type="GO" id="GO:0022857">
    <property type="term" value="F:transmembrane transporter activity"/>
    <property type="evidence" value="ECO:0007669"/>
    <property type="project" value="InterPro"/>
</dbReference>
<evidence type="ECO:0000256" key="7">
    <source>
        <dbReference type="SAM" id="Phobius"/>
    </source>
</evidence>
<dbReference type="PANTHER" id="PTHR43045:SF1">
    <property type="entry name" value="SHIKIMATE TRANSPORTER"/>
    <property type="match status" value="1"/>
</dbReference>
<comment type="subcellular location">
    <subcellularLocation>
        <location evidence="1">Cell membrane</location>
        <topology evidence="1">Multi-pass membrane protein</topology>
    </subcellularLocation>
</comment>
<evidence type="ECO:0000313" key="9">
    <source>
        <dbReference type="EMBL" id="OYN92190.1"/>
    </source>
</evidence>
<organism evidence="9 10">
    <name type="scientific">Parenemella sanctibonifatiensis</name>
    <dbReference type="NCBI Taxonomy" id="2016505"/>
    <lineage>
        <taxon>Bacteria</taxon>
        <taxon>Bacillati</taxon>
        <taxon>Actinomycetota</taxon>
        <taxon>Actinomycetes</taxon>
        <taxon>Propionibacteriales</taxon>
        <taxon>Propionibacteriaceae</taxon>
        <taxon>Parenemella</taxon>
    </lineage>
</organism>
<keyword evidence="10" id="KW-1185">Reference proteome</keyword>
<keyword evidence="3" id="KW-1003">Cell membrane</keyword>
<dbReference type="InterPro" id="IPR036259">
    <property type="entry name" value="MFS_trans_sf"/>
</dbReference>
<dbReference type="Gene3D" id="1.20.1250.20">
    <property type="entry name" value="MFS general substrate transporter like domains"/>
    <property type="match status" value="1"/>
</dbReference>
<feature type="transmembrane region" description="Helical" evidence="7">
    <location>
        <begin position="156"/>
        <end position="179"/>
    </location>
</feature>
<evidence type="ECO:0000313" key="10">
    <source>
        <dbReference type="Proteomes" id="UP000216300"/>
    </source>
</evidence>
<keyword evidence="5 7" id="KW-1133">Transmembrane helix</keyword>
<dbReference type="PANTHER" id="PTHR43045">
    <property type="entry name" value="SHIKIMATE TRANSPORTER"/>
    <property type="match status" value="1"/>
</dbReference>
<keyword evidence="4 7" id="KW-0812">Transmembrane</keyword>
<keyword evidence="2" id="KW-0813">Transport</keyword>
<protein>
    <recommendedName>
        <fullName evidence="8">Major facilitator superfamily (MFS) profile domain-containing protein</fullName>
    </recommendedName>
</protein>